<feature type="region of interest" description="Disordered" evidence="1">
    <location>
        <begin position="1"/>
        <end position="40"/>
    </location>
</feature>
<gene>
    <name evidence="2" type="ORF">CCMP2556_LOCUS13294</name>
</gene>
<dbReference type="Proteomes" id="UP001642484">
    <property type="component" value="Unassembled WGS sequence"/>
</dbReference>
<proteinExistence type="predicted"/>
<dbReference type="EMBL" id="CAXAMN010006668">
    <property type="protein sequence ID" value="CAK9018512.1"/>
    <property type="molecule type" value="Genomic_DNA"/>
</dbReference>
<feature type="compositionally biased region" description="Low complexity" evidence="1">
    <location>
        <begin position="16"/>
        <end position="28"/>
    </location>
</feature>
<keyword evidence="3" id="KW-1185">Reference proteome</keyword>
<protein>
    <recommendedName>
        <fullName evidence="4">Selenoprotein O</fullName>
    </recommendedName>
</protein>
<reference evidence="2 3" key="1">
    <citation type="submission" date="2024-02" db="EMBL/GenBank/DDBJ databases">
        <authorList>
            <person name="Chen Y."/>
            <person name="Shah S."/>
            <person name="Dougan E. K."/>
            <person name="Thang M."/>
            <person name="Chan C."/>
        </authorList>
    </citation>
    <scope>NUCLEOTIDE SEQUENCE [LARGE SCALE GENOMIC DNA]</scope>
</reference>
<organism evidence="2 3">
    <name type="scientific">Durusdinium trenchii</name>
    <dbReference type="NCBI Taxonomy" id="1381693"/>
    <lineage>
        <taxon>Eukaryota</taxon>
        <taxon>Sar</taxon>
        <taxon>Alveolata</taxon>
        <taxon>Dinophyceae</taxon>
        <taxon>Suessiales</taxon>
        <taxon>Symbiodiniaceae</taxon>
        <taxon>Durusdinium</taxon>
    </lineage>
</organism>
<accession>A0ABP0JVV6</accession>
<evidence type="ECO:0008006" key="4">
    <source>
        <dbReference type="Google" id="ProtNLM"/>
    </source>
</evidence>
<comment type="caution">
    <text evidence="2">The sequence shown here is derived from an EMBL/GenBank/DDBJ whole genome shotgun (WGS) entry which is preliminary data.</text>
</comment>
<name>A0ABP0JVV6_9DINO</name>
<evidence type="ECO:0000313" key="3">
    <source>
        <dbReference type="Proteomes" id="UP001642484"/>
    </source>
</evidence>
<evidence type="ECO:0000256" key="1">
    <source>
        <dbReference type="SAM" id="MobiDB-lite"/>
    </source>
</evidence>
<evidence type="ECO:0000313" key="2">
    <source>
        <dbReference type="EMBL" id="CAK9018512.1"/>
    </source>
</evidence>
<sequence length="311" mass="34521">MISVPQHLAPCAPQHTRPSPSSTRSTPRVTDTHRAAGGAVATWTTSRASRWVRSRTGRRVEIVDVEVMETPEVKAGLKVVEDILKLVDSTGVPLRNQTMEYKAEPMRSPLASCGIEALGSGPKAIELLVKGLESRVDQDSAEVAAAVLCLMLGGLDEAHNLITPHTWAAPTTFAGPPKLQSTMSRDAKYCHVIVHRMEGENLGEFGSGFNNSGYWMGQAFYFSSGTSEHPIFPALRRDAEEFAEDASDARRLLRNMGPKWEPKLFNNFCEDALLHEDPELMEFCKKVQTRELQLLYEHIMTQNSEKEMLTL</sequence>